<dbReference type="EMBL" id="JASDAP010000018">
    <property type="protein sequence ID" value="KAK1888499.1"/>
    <property type="molecule type" value="Genomic_DNA"/>
</dbReference>
<dbReference type="AlphaFoldDB" id="A0AAD9F493"/>
<gene>
    <name evidence="1" type="ORF">KUDE01_029282</name>
</gene>
<comment type="caution">
    <text evidence="1">The sequence shown here is derived from an EMBL/GenBank/DDBJ whole genome shotgun (WGS) entry which is preliminary data.</text>
</comment>
<protein>
    <submittedName>
        <fullName evidence="1">ATP synthase gamma chain</fullName>
    </submittedName>
</protein>
<sequence length="136" mass="15253">MVAKRCKMTTNEGMDLPEGYMAEVQDCNKNLGIPQRNGHHYEARGKAATAKYLHRVGKVLKSQLNGRTKTRANNTYTLPSSDTRCYNKLTIGRDHYIAAQEQVLSSKSIQAGVYHTRQDPGAGWVKMPLRQSSTKQ</sequence>
<dbReference type="PANTHER" id="PTHR35450">
    <property type="entry name" value="REVERSE TRANSCRIPTASE DOMAIN-CONTAINING PROTEIN"/>
    <property type="match status" value="1"/>
</dbReference>
<keyword evidence="2" id="KW-1185">Reference proteome</keyword>
<organism evidence="1 2">
    <name type="scientific">Dissostichus eleginoides</name>
    <name type="common">Patagonian toothfish</name>
    <name type="synonym">Dissostichus amissus</name>
    <dbReference type="NCBI Taxonomy" id="100907"/>
    <lineage>
        <taxon>Eukaryota</taxon>
        <taxon>Metazoa</taxon>
        <taxon>Chordata</taxon>
        <taxon>Craniata</taxon>
        <taxon>Vertebrata</taxon>
        <taxon>Euteleostomi</taxon>
        <taxon>Actinopterygii</taxon>
        <taxon>Neopterygii</taxon>
        <taxon>Teleostei</taxon>
        <taxon>Neoteleostei</taxon>
        <taxon>Acanthomorphata</taxon>
        <taxon>Eupercaria</taxon>
        <taxon>Perciformes</taxon>
        <taxon>Notothenioidei</taxon>
        <taxon>Nototheniidae</taxon>
        <taxon>Dissostichus</taxon>
    </lineage>
</organism>
<dbReference type="PANTHER" id="PTHR35450:SF2">
    <property type="entry name" value="REVERSE TRANSCRIPTASE DOMAIN-CONTAINING PROTEIN"/>
    <property type="match status" value="1"/>
</dbReference>
<evidence type="ECO:0000313" key="1">
    <source>
        <dbReference type="EMBL" id="KAK1888499.1"/>
    </source>
</evidence>
<name>A0AAD9F493_DISEL</name>
<proteinExistence type="predicted"/>
<reference evidence="1" key="1">
    <citation type="submission" date="2023-04" db="EMBL/GenBank/DDBJ databases">
        <title>Chromosome-level genome of Chaenocephalus aceratus.</title>
        <authorList>
            <person name="Park H."/>
        </authorList>
    </citation>
    <scope>NUCLEOTIDE SEQUENCE</scope>
    <source>
        <strain evidence="1">DE</strain>
        <tissue evidence="1">Muscle</tissue>
    </source>
</reference>
<accession>A0AAD9F493</accession>
<evidence type="ECO:0000313" key="2">
    <source>
        <dbReference type="Proteomes" id="UP001228049"/>
    </source>
</evidence>
<dbReference type="Proteomes" id="UP001228049">
    <property type="component" value="Unassembled WGS sequence"/>
</dbReference>